<evidence type="ECO:0000256" key="10">
    <source>
        <dbReference type="ARBA" id="ARBA00023212"/>
    </source>
</evidence>
<comment type="similarity">
    <text evidence="3">Belongs to the SKA3 family.</text>
</comment>
<keyword evidence="12" id="KW-0137">Centromere</keyword>
<name>A0A699YKX1_HAELA</name>
<dbReference type="EMBL" id="BLLF01000276">
    <property type="protein sequence ID" value="GFH09955.1"/>
    <property type="molecule type" value="Genomic_DNA"/>
</dbReference>
<dbReference type="AlphaFoldDB" id="A0A699YKX1"/>
<dbReference type="PANTHER" id="PTHR48118">
    <property type="entry name" value="SPINDLE AND KINETOCHORE-ASSOCIATED PROTEIN 3"/>
    <property type="match status" value="1"/>
</dbReference>
<evidence type="ECO:0000256" key="6">
    <source>
        <dbReference type="ARBA" id="ARBA00022618"/>
    </source>
</evidence>
<sequence length="220" mass="24100">MAFSTSKSRLAEAITTFGAKLREFSQQTHDEVTLIKRTAEHLPSSGALEFQDVLDDLEDEVAELSQNLQQMDRFTIDSISFEELLGHCTGLYQSNHQGLLQLQQHLQQYGYHPHGPLQQPRDPLTLLCTGKDEGSDSEGSDSLDCRPGRVHGSDQSSKDPAPHQAVKPGSMAKVKMAGAPNTPHHVMSHAASLRLSNRVKTPGMPVSKELGQYLSESALC</sequence>
<organism evidence="15 16">
    <name type="scientific">Haematococcus lacustris</name>
    <name type="common">Green alga</name>
    <name type="synonym">Haematococcus pluvialis</name>
    <dbReference type="NCBI Taxonomy" id="44745"/>
    <lineage>
        <taxon>Eukaryota</taxon>
        <taxon>Viridiplantae</taxon>
        <taxon>Chlorophyta</taxon>
        <taxon>core chlorophytes</taxon>
        <taxon>Chlorophyceae</taxon>
        <taxon>CS clade</taxon>
        <taxon>Chlamydomonadales</taxon>
        <taxon>Haematococcaceae</taxon>
        <taxon>Haematococcus</taxon>
    </lineage>
</organism>
<reference evidence="15 16" key="1">
    <citation type="submission" date="2020-02" db="EMBL/GenBank/DDBJ databases">
        <title>Draft genome sequence of Haematococcus lacustris strain NIES-144.</title>
        <authorList>
            <person name="Morimoto D."/>
            <person name="Nakagawa S."/>
            <person name="Yoshida T."/>
            <person name="Sawayama S."/>
        </authorList>
    </citation>
    <scope>NUCLEOTIDE SEQUENCE [LARGE SCALE GENOMIC DNA]</scope>
    <source>
        <strain evidence="15 16">NIES-144</strain>
    </source>
</reference>
<keyword evidence="8" id="KW-0498">Mitosis</keyword>
<dbReference type="PANTHER" id="PTHR48118:SF1">
    <property type="entry name" value="SPINDLE AND KINETOCHORE-ASSOCIATED PROTEIN 3"/>
    <property type="match status" value="1"/>
</dbReference>
<gene>
    <name evidence="15" type="ORF">HaLaN_05188</name>
</gene>
<dbReference type="GO" id="GO:0051301">
    <property type="term" value="P:cell division"/>
    <property type="evidence" value="ECO:0007669"/>
    <property type="project" value="UniProtKB-KW"/>
</dbReference>
<keyword evidence="13" id="KW-0175">Coiled coil</keyword>
<keyword evidence="5" id="KW-0963">Cytoplasm</keyword>
<evidence type="ECO:0000256" key="11">
    <source>
        <dbReference type="ARBA" id="ARBA00023306"/>
    </source>
</evidence>
<evidence type="ECO:0000256" key="3">
    <source>
        <dbReference type="ARBA" id="ARBA00007716"/>
    </source>
</evidence>
<evidence type="ECO:0000256" key="13">
    <source>
        <dbReference type="SAM" id="Coils"/>
    </source>
</evidence>
<dbReference type="Gene3D" id="6.10.250.1400">
    <property type="match status" value="1"/>
</dbReference>
<dbReference type="GO" id="GO:0007059">
    <property type="term" value="P:chromosome segregation"/>
    <property type="evidence" value="ECO:0007669"/>
    <property type="project" value="InterPro"/>
</dbReference>
<evidence type="ECO:0000313" key="15">
    <source>
        <dbReference type="EMBL" id="GFH09955.1"/>
    </source>
</evidence>
<evidence type="ECO:0000256" key="4">
    <source>
        <dbReference type="ARBA" id="ARBA00022454"/>
    </source>
</evidence>
<comment type="subcellular location">
    <subcellularLocation>
        <location evidence="2">Chromosome</location>
        <location evidence="2">Centromere</location>
        <location evidence="2">Kinetochore</location>
    </subcellularLocation>
    <subcellularLocation>
        <location evidence="1">Cytoplasm</location>
        <location evidence="1">Cytoskeleton</location>
        <location evidence="1">Spindle</location>
    </subcellularLocation>
</comment>
<protein>
    <submittedName>
        <fullName evidence="15">Uncharacterized protein</fullName>
    </submittedName>
</protein>
<evidence type="ECO:0000256" key="2">
    <source>
        <dbReference type="ARBA" id="ARBA00004629"/>
    </source>
</evidence>
<keyword evidence="9" id="KW-0995">Kinetochore</keyword>
<feature type="coiled-coil region" evidence="13">
    <location>
        <begin position="47"/>
        <end position="74"/>
    </location>
</feature>
<evidence type="ECO:0000313" key="16">
    <source>
        <dbReference type="Proteomes" id="UP000485058"/>
    </source>
</evidence>
<feature type="region of interest" description="Disordered" evidence="14">
    <location>
        <begin position="111"/>
        <end position="166"/>
    </location>
</feature>
<evidence type="ECO:0000256" key="12">
    <source>
        <dbReference type="ARBA" id="ARBA00023328"/>
    </source>
</evidence>
<keyword evidence="6" id="KW-0132">Cell division</keyword>
<evidence type="ECO:0000256" key="8">
    <source>
        <dbReference type="ARBA" id="ARBA00022776"/>
    </source>
</evidence>
<evidence type="ECO:0000256" key="5">
    <source>
        <dbReference type="ARBA" id="ARBA00022490"/>
    </source>
</evidence>
<dbReference type="Proteomes" id="UP000485058">
    <property type="component" value="Unassembled WGS sequence"/>
</dbReference>
<evidence type="ECO:0000256" key="14">
    <source>
        <dbReference type="SAM" id="MobiDB-lite"/>
    </source>
</evidence>
<evidence type="ECO:0000256" key="9">
    <source>
        <dbReference type="ARBA" id="ARBA00022838"/>
    </source>
</evidence>
<keyword evidence="16" id="KW-1185">Reference proteome</keyword>
<accession>A0A699YKX1</accession>
<comment type="caution">
    <text evidence="15">The sequence shown here is derived from an EMBL/GenBank/DDBJ whole genome shotgun (WGS) entry which is preliminary data.</text>
</comment>
<keyword evidence="11" id="KW-0131">Cell cycle</keyword>
<keyword evidence="7" id="KW-0493">Microtubule</keyword>
<evidence type="ECO:0000256" key="7">
    <source>
        <dbReference type="ARBA" id="ARBA00022701"/>
    </source>
</evidence>
<dbReference type="InterPro" id="IPR033341">
    <property type="entry name" value="SKA3"/>
</dbReference>
<dbReference type="GO" id="GO:0000940">
    <property type="term" value="C:outer kinetochore"/>
    <property type="evidence" value="ECO:0007669"/>
    <property type="project" value="InterPro"/>
</dbReference>
<keyword evidence="10" id="KW-0206">Cytoskeleton</keyword>
<proteinExistence type="inferred from homology"/>
<keyword evidence="4" id="KW-0158">Chromosome</keyword>
<evidence type="ECO:0000256" key="1">
    <source>
        <dbReference type="ARBA" id="ARBA00004186"/>
    </source>
</evidence>
<dbReference type="GO" id="GO:0000278">
    <property type="term" value="P:mitotic cell cycle"/>
    <property type="evidence" value="ECO:0007669"/>
    <property type="project" value="TreeGrafter"/>
</dbReference>
<dbReference type="GO" id="GO:0005876">
    <property type="term" value="C:spindle microtubule"/>
    <property type="evidence" value="ECO:0007669"/>
    <property type="project" value="TreeGrafter"/>
</dbReference>